<dbReference type="InterPro" id="IPR013083">
    <property type="entry name" value="Znf_RING/FYVE/PHD"/>
</dbReference>
<evidence type="ECO:0000259" key="12">
    <source>
        <dbReference type="PROSITE" id="PS51873"/>
    </source>
</evidence>
<dbReference type="InterPro" id="IPR002867">
    <property type="entry name" value="IBR_dom"/>
</dbReference>
<evidence type="ECO:0000256" key="1">
    <source>
        <dbReference type="ARBA" id="ARBA00001798"/>
    </source>
</evidence>
<dbReference type="InterPro" id="IPR031127">
    <property type="entry name" value="E3_UB_ligase_RBR"/>
</dbReference>
<evidence type="ECO:0000256" key="3">
    <source>
        <dbReference type="ARBA" id="ARBA00022679"/>
    </source>
</evidence>
<evidence type="ECO:0000259" key="11">
    <source>
        <dbReference type="PROSITE" id="PS50089"/>
    </source>
</evidence>
<evidence type="ECO:0000256" key="5">
    <source>
        <dbReference type="ARBA" id="ARBA00022737"/>
    </source>
</evidence>
<dbReference type="PANTHER" id="PTHR11685">
    <property type="entry name" value="RBR FAMILY RING FINGER AND IBR DOMAIN-CONTAINING"/>
    <property type="match status" value="1"/>
</dbReference>
<dbReference type="SUPFAM" id="SSF57850">
    <property type="entry name" value="RING/U-box"/>
    <property type="match status" value="2"/>
</dbReference>
<dbReference type="EMBL" id="KN831773">
    <property type="protein sequence ID" value="KIM44576.1"/>
    <property type="molecule type" value="Genomic_DNA"/>
</dbReference>
<keyword evidence="6 9" id="KW-0863">Zinc-finger</keyword>
<dbReference type="AlphaFoldDB" id="A0A0C3CLC8"/>
<keyword evidence="14" id="KW-1185">Reference proteome</keyword>
<accession>A0A0C3CLC8</accession>
<dbReference type="InterPro" id="IPR044066">
    <property type="entry name" value="TRIAD_supradom"/>
</dbReference>
<dbReference type="SMART" id="SM00647">
    <property type="entry name" value="IBR"/>
    <property type="match status" value="1"/>
</dbReference>
<feature type="domain" description="RING-type" evidence="11">
    <location>
        <begin position="591"/>
        <end position="638"/>
    </location>
</feature>
<keyword evidence="4" id="KW-0479">Metal-binding</keyword>
<dbReference type="GO" id="GO:0061630">
    <property type="term" value="F:ubiquitin protein ligase activity"/>
    <property type="evidence" value="ECO:0007669"/>
    <property type="project" value="UniProtKB-EC"/>
</dbReference>
<evidence type="ECO:0000256" key="2">
    <source>
        <dbReference type="ARBA" id="ARBA00012251"/>
    </source>
</evidence>
<name>A0A0C3CLC8_HEBCY</name>
<dbReference type="GO" id="GO:0008270">
    <property type="term" value="F:zinc ion binding"/>
    <property type="evidence" value="ECO:0007669"/>
    <property type="project" value="UniProtKB-KW"/>
</dbReference>
<dbReference type="EC" id="2.3.2.31" evidence="2"/>
<keyword evidence="5" id="KW-0677">Repeat</keyword>
<organism evidence="13 14">
    <name type="scientific">Hebeloma cylindrosporum</name>
    <dbReference type="NCBI Taxonomy" id="76867"/>
    <lineage>
        <taxon>Eukaryota</taxon>
        <taxon>Fungi</taxon>
        <taxon>Dikarya</taxon>
        <taxon>Basidiomycota</taxon>
        <taxon>Agaricomycotina</taxon>
        <taxon>Agaricomycetes</taxon>
        <taxon>Agaricomycetidae</taxon>
        <taxon>Agaricales</taxon>
        <taxon>Agaricineae</taxon>
        <taxon>Hymenogastraceae</taxon>
        <taxon>Hebeloma</taxon>
    </lineage>
</organism>
<keyword evidence="3" id="KW-0808">Transferase</keyword>
<evidence type="ECO:0000313" key="14">
    <source>
        <dbReference type="Proteomes" id="UP000053424"/>
    </source>
</evidence>
<feature type="domain" description="RING-type" evidence="12">
    <location>
        <begin position="587"/>
        <end position="806"/>
    </location>
</feature>
<evidence type="ECO:0000256" key="6">
    <source>
        <dbReference type="ARBA" id="ARBA00022771"/>
    </source>
</evidence>
<gene>
    <name evidence="13" type="ORF">M413DRAFT_442546</name>
</gene>
<keyword evidence="7" id="KW-0833">Ubl conjugation pathway</keyword>
<dbReference type="Proteomes" id="UP000053424">
    <property type="component" value="Unassembled WGS sequence"/>
</dbReference>
<evidence type="ECO:0000313" key="13">
    <source>
        <dbReference type="EMBL" id="KIM44576.1"/>
    </source>
</evidence>
<dbReference type="PROSITE" id="PS50089">
    <property type="entry name" value="ZF_RING_2"/>
    <property type="match status" value="1"/>
</dbReference>
<comment type="catalytic activity">
    <reaction evidence="1">
        <text>[E2 ubiquitin-conjugating enzyme]-S-ubiquitinyl-L-cysteine + [acceptor protein]-L-lysine = [E2 ubiquitin-conjugating enzyme]-L-cysteine + [acceptor protein]-N(6)-ubiquitinyl-L-lysine.</text>
        <dbReference type="EC" id="2.3.2.31"/>
    </reaction>
</comment>
<reference evidence="14" key="2">
    <citation type="submission" date="2015-01" db="EMBL/GenBank/DDBJ databases">
        <title>Evolutionary Origins and Diversification of the Mycorrhizal Mutualists.</title>
        <authorList>
            <consortium name="DOE Joint Genome Institute"/>
            <consortium name="Mycorrhizal Genomics Consortium"/>
            <person name="Kohler A."/>
            <person name="Kuo A."/>
            <person name="Nagy L.G."/>
            <person name="Floudas D."/>
            <person name="Copeland A."/>
            <person name="Barry K.W."/>
            <person name="Cichocki N."/>
            <person name="Veneault-Fourrey C."/>
            <person name="LaButti K."/>
            <person name="Lindquist E.A."/>
            <person name="Lipzen A."/>
            <person name="Lundell T."/>
            <person name="Morin E."/>
            <person name="Murat C."/>
            <person name="Riley R."/>
            <person name="Ohm R."/>
            <person name="Sun H."/>
            <person name="Tunlid A."/>
            <person name="Henrissat B."/>
            <person name="Grigoriev I.V."/>
            <person name="Hibbett D.S."/>
            <person name="Martin F."/>
        </authorList>
    </citation>
    <scope>NUCLEOTIDE SEQUENCE [LARGE SCALE GENOMIC DNA]</scope>
    <source>
        <strain evidence="14">h7</strain>
    </source>
</reference>
<dbReference type="InterPro" id="IPR001841">
    <property type="entry name" value="Znf_RING"/>
</dbReference>
<evidence type="ECO:0000256" key="9">
    <source>
        <dbReference type="PROSITE-ProRule" id="PRU00175"/>
    </source>
</evidence>
<reference evidence="13 14" key="1">
    <citation type="submission" date="2014-04" db="EMBL/GenBank/DDBJ databases">
        <authorList>
            <consortium name="DOE Joint Genome Institute"/>
            <person name="Kuo A."/>
            <person name="Gay G."/>
            <person name="Dore J."/>
            <person name="Kohler A."/>
            <person name="Nagy L.G."/>
            <person name="Floudas D."/>
            <person name="Copeland A."/>
            <person name="Barry K.W."/>
            <person name="Cichocki N."/>
            <person name="Veneault-Fourrey C."/>
            <person name="LaButti K."/>
            <person name="Lindquist E.A."/>
            <person name="Lipzen A."/>
            <person name="Lundell T."/>
            <person name="Morin E."/>
            <person name="Murat C."/>
            <person name="Sun H."/>
            <person name="Tunlid A."/>
            <person name="Henrissat B."/>
            <person name="Grigoriev I.V."/>
            <person name="Hibbett D.S."/>
            <person name="Martin F."/>
            <person name="Nordberg H.P."/>
            <person name="Cantor M.N."/>
            <person name="Hua S.X."/>
        </authorList>
    </citation>
    <scope>NUCLEOTIDE SEQUENCE [LARGE SCALE GENOMIC DNA]</scope>
    <source>
        <strain evidence="14">h7</strain>
    </source>
</reference>
<dbReference type="Gene3D" id="3.30.40.10">
    <property type="entry name" value="Zinc/RING finger domain, C3HC4 (zinc finger)"/>
    <property type="match status" value="1"/>
</dbReference>
<dbReference type="Gene3D" id="1.20.120.1750">
    <property type="match status" value="1"/>
</dbReference>
<dbReference type="OrthoDB" id="1431934at2759"/>
<dbReference type="GO" id="GO:0016567">
    <property type="term" value="P:protein ubiquitination"/>
    <property type="evidence" value="ECO:0007669"/>
    <property type="project" value="InterPro"/>
</dbReference>
<evidence type="ECO:0000256" key="10">
    <source>
        <dbReference type="SAM" id="MobiDB-lite"/>
    </source>
</evidence>
<proteinExistence type="predicted"/>
<keyword evidence="8" id="KW-0862">Zinc</keyword>
<dbReference type="SMART" id="SM00184">
    <property type="entry name" value="RING"/>
    <property type="match status" value="2"/>
</dbReference>
<dbReference type="HOGENOM" id="CLU_011917_1_0_1"/>
<dbReference type="InterPro" id="IPR017907">
    <property type="entry name" value="Znf_RING_CS"/>
</dbReference>
<evidence type="ECO:0000256" key="8">
    <source>
        <dbReference type="ARBA" id="ARBA00022833"/>
    </source>
</evidence>
<evidence type="ECO:0000256" key="4">
    <source>
        <dbReference type="ARBA" id="ARBA00022723"/>
    </source>
</evidence>
<feature type="region of interest" description="Disordered" evidence="10">
    <location>
        <begin position="292"/>
        <end position="482"/>
    </location>
</feature>
<dbReference type="CDD" id="cd22584">
    <property type="entry name" value="Rcat_RBR_unk"/>
    <property type="match status" value="1"/>
</dbReference>
<dbReference type="PROSITE" id="PS51873">
    <property type="entry name" value="TRIAD"/>
    <property type="match status" value="1"/>
</dbReference>
<sequence>MATSTLAYQDIEVSAPSLKHYAYVYNPRIVDYNASTCNSHSASSQSGGSRPICGFVALNCIRLALKLEAEGFLDMELVERVISSSLNDEVMSITKDLQADSHLSVEELLNVPIFKQSLVSTDSLSTVPHADSLNDVISKWFPLIPTKVHAAVFSNAGEIVVCLRMPVLESSIYAMFDPHSRPSHPNRPAFTMSSQLAEILTTLEQALFPTSPNSSPSDTNSKLHFSAHLLESRPNISLLDVKNNIMESIDHLSAMSSNTDGGAPQATSHSVGGEHVTILRAQAENWRKQQRIESSIITSNGRSRSTSRTPSETKRVQNPTATHRRGEFGWQLSLLIPDPAQDDEKGNDLEGSEDLPPSASLLGDNKENKENVPPFVGSSSRKSDFTWMKSLIPPPDHSQFRQGDPTSDIDCPVVKNTTKAGPSGLSHLRSQEFSWQRALEGTTLLETEKETGRTAPLSDSSDAGGESKLERHDRAPSSSARSDYAWQTALLQQLQEEEELAASVAPNSSGDKVWIVALQKRIQEEEKSHGNGHGTSSSSFTRSDLDWQLAVQLQAEETDNDDVYNTNNAVGSSSTFRTVKLPTYTPTTFECGVCGELHNISEKIGLDDCGHAFCKDCLGTFTKTKIEEGRYPIFCPECLPDRTRTTKPHLTQEIIDQLNLPVQELERLAELQLIAHSVTLQCPRCAMTMNVDREQYGEENILVCPLPRCGHKWCKSCNKTVASSEEIHRCKNGNIDRLVRRKGWRYCPGCTTPVQKESGCNHMTCGSPACNTHFCYKCGVLIIDTTNGGDVGTAVTDHYVNCQLFEKRLKCSIQ</sequence>
<evidence type="ECO:0000256" key="7">
    <source>
        <dbReference type="ARBA" id="ARBA00022786"/>
    </source>
</evidence>
<dbReference type="STRING" id="686832.A0A0C3CLC8"/>
<dbReference type="Pfam" id="PF01485">
    <property type="entry name" value="IBR"/>
    <property type="match status" value="1"/>
</dbReference>
<protein>
    <recommendedName>
        <fullName evidence="2">RBR-type E3 ubiquitin transferase</fullName>
        <ecNumber evidence="2">2.3.2.31</ecNumber>
    </recommendedName>
</protein>
<feature type="compositionally biased region" description="Basic and acidic residues" evidence="10">
    <location>
        <begin position="465"/>
        <end position="475"/>
    </location>
</feature>
<feature type="compositionally biased region" description="Low complexity" evidence="10">
    <location>
        <begin position="294"/>
        <end position="310"/>
    </location>
</feature>
<dbReference type="PROSITE" id="PS00518">
    <property type="entry name" value="ZF_RING_1"/>
    <property type="match status" value="1"/>
</dbReference>